<feature type="domain" description="SAM" evidence="1">
    <location>
        <begin position="3"/>
        <end position="60"/>
    </location>
</feature>
<evidence type="ECO:0000313" key="2">
    <source>
        <dbReference type="EMBL" id="JAV62583.1"/>
    </source>
</evidence>
<sequence>MADEDVVAYLHTWGLPQYVDVFKQQNVKKDTLPFLTPEMVKELIPPIGDRAQFQGHLDHWKMIINEIPQSSPLPVIPGAAEIASTSWATEDYLLEDISGNNIPLSGEPLNPTEPEGARDLGALQEQRGDILKLLHSCNDGRALLVEAKETGCLTGRGRRTLQMLHIFYSWV</sequence>
<dbReference type="CDD" id="cd09487">
    <property type="entry name" value="SAM_superfamily"/>
    <property type="match status" value="1"/>
</dbReference>
<dbReference type="SUPFAM" id="SSF47769">
    <property type="entry name" value="SAM/Pointed domain"/>
    <property type="match status" value="1"/>
</dbReference>
<proteinExistence type="predicted"/>
<dbReference type="Pfam" id="PF00536">
    <property type="entry name" value="SAM_1"/>
    <property type="match status" value="1"/>
</dbReference>
<dbReference type="EMBL" id="GEZM01078903">
    <property type="protein sequence ID" value="JAV62583.1"/>
    <property type="molecule type" value="Transcribed_RNA"/>
</dbReference>
<dbReference type="AlphaFoldDB" id="A0A1Y1KMF2"/>
<accession>A0A1Y1KMF2</accession>
<name>A0A1Y1KMF2_PHOPY</name>
<reference evidence="2" key="1">
    <citation type="journal article" date="2016" name="Sci. Rep.">
        <title>Molecular characterization of firefly nuptial gifts: a multi-omics approach sheds light on postcopulatory sexual selection.</title>
        <authorList>
            <person name="Al-Wathiqui N."/>
            <person name="Fallon T.R."/>
            <person name="South A."/>
            <person name="Weng J.K."/>
            <person name="Lewis S.M."/>
        </authorList>
    </citation>
    <scope>NUCLEOTIDE SEQUENCE</scope>
</reference>
<evidence type="ECO:0000259" key="1">
    <source>
        <dbReference type="Pfam" id="PF00536"/>
    </source>
</evidence>
<dbReference type="InterPro" id="IPR001660">
    <property type="entry name" value="SAM"/>
</dbReference>
<organism evidence="2">
    <name type="scientific">Photinus pyralis</name>
    <name type="common">Common eastern firefly</name>
    <name type="synonym">Lampyris pyralis</name>
    <dbReference type="NCBI Taxonomy" id="7054"/>
    <lineage>
        <taxon>Eukaryota</taxon>
        <taxon>Metazoa</taxon>
        <taxon>Ecdysozoa</taxon>
        <taxon>Arthropoda</taxon>
        <taxon>Hexapoda</taxon>
        <taxon>Insecta</taxon>
        <taxon>Pterygota</taxon>
        <taxon>Neoptera</taxon>
        <taxon>Endopterygota</taxon>
        <taxon>Coleoptera</taxon>
        <taxon>Polyphaga</taxon>
        <taxon>Elateriformia</taxon>
        <taxon>Elateroidea</taxon>
        <taxon>Lampyridae</taxon>
        <taxon>Lampyrinae</taxon>
        <taxon>Photinus</taxon>
    </lineage>
</organism>
<dbReference type="InterPro" id="IPR013761">
    <property type="entry name" value="SAM/pointed_sf"/>
</dbReference>
<protein>
    <recommendedName>
        <fullName evidence="1">SAM domain-containing protein</fullName>
    </recommendedName>
</protein>
<dbReference type="Gene3D" id="1.10.150.50">
    <property type="entry name" value="Transcription Factor, Ets-1"/>
    <property type="match status" value="1"/>
</dbReference>